<name>A0A061EX23_THECC</name>
<gene>
    <name evidence="1" type="ORF">TCM_021431</name>
</gene>
<evidence type="ECO:0000313" key="2">
    <source>
        <dbReference type="Proteomes" id="UP000026915"/>
    </source>
</evidence>
<dbReference type="HOGENOM" id="CLU_1910439_0_0_1"/>
<dbReference type="EMBL" id="CM001882">
    <property type="protein sequence ID" value="EOY06814.1"/>
    <property type="molecule type" value="Genomic_DNA"/>
</dbReference>
<protein>
    <submittedName>
        <fullName evidence="1">Uncharacterized protein</fullName>
    </submittedName>
</protein>
<dbReference type="InParanoid" id="A0A061EX23"/>
<dbReference type="AlphaFoldDB" id="A0A061EX23"/>
<organism evidence="1 2">
    <name type="scientific">Theobroma cacao</name>
    <name type="common">Cacao</name>
    <name type="synonym">Cocoa</name>
    <dbReference type="NCBI Taxonomy" id="3641"/>
    <lineage>
        <taxon>Eukaryota</taxon>
        <taxon>Viridiplantae</taxon>
        <taxon>Streptophyta</taxon>
        <taxon>Embryophyta</taxon>
        <taxon>Tracheophyta</taxon>
        <taxon>Spermatophyta</taxon>
        <taxon>Magnoliopsida</taxon>
        <taxon>eudicotyledons</taxon>
        <taxon>Gunneridae</taxon>
        <taxon>Pentapetalae</taxon>
        <taxon>rosids</taxon>
        <taxon>malvids</taxon>
        <taxon>Malvales</taxon>
        <taxon>Malvaceae</taxon>
        <taxon>Byttnerioideae</taxon>
        <taxon>Theobroma</taxon>
    </lineage>
</organism>
<proteinExistence type="predicted"/>
<evidence type="ECO:0000313" key="1">
    <source>
        <dbReference type="EMBL" id="EOY06814.1"/>
    </source>
</evidence>
<sequence length="133" mass="15529">MSEQSQMQTLYIKTWKPSEPNLNFLSSSCYFLRIPCNLNPVSEGKRRMKADDACCSQSCTTGPCNKLKWRRLCEASAKLYKEFRHDFVIKWLEFWKEGNNLVTLCTILVELVQEMSKVPLQKRKSTLVRKNEG</sequence>
<keyword evidence="2" id="KW-1185">Reference proteome</keyword>
<dbReference type="Proteomes" id="UP000026915">
    <property type="component" value="Chromosome 4"/>
</dbReference>
<dbReference type="Gramene" id="EOY06814">
    <property type="protein sequence ID" value="EOY06814"/>
    <property type="gene ID" value="TCM_021431"/>
</dbReference>
<accession>A0A061EX23</accession>
<reference evidence="1 2" key="1">
    <citation type="journal article" date="2013" name="Genome Biol.">
        <title>The genome sequence of the most widely cultivated cacao type and its use to identify candidate genes regulating pod color.</title>
        <authorList>
            <person name="Motamayor J.C."/>
            <person name="Mockaitis K."/>
            <person name="Schmutz J."/>
            <person name="Haiminen N."/>
            <person name="Iii D.L."/>
            <person name="Cornejo O."/>
            <person name="Findley S.D."/>
            <person name="Zheng P."/>
            <person name="Utro F."/>
            <person name="Royaert S."/>
            <person name="Saski C."/>
            <person name="Jenkins J."/>
            <person name="Podicheti R."/>
            <person name="Zhao M."/>
            <person name="Scheffler B.E."/>
            <person name="Stack J.C."/>
            <person name="Feltus F.A."/>
            <person name="Mustiga G.M."/>
            <person name="Amores F."/>
            <person name="Phillips W."/>
            <person name="Marelli J.P."/>
            <person name="May G.D."/>
            <person name="Shapiro H."/>
            <person name="Ma J."/>
            <person name="Bustamante C.D."/>
            <person name="Schnell R.J."/>
            <person name="Main D."/>
            <person name="Gilbert D."/>
            <person name="Parida L."/>
            <person name="Kuhn D.N."/>
        </authorList>
    </citation>
    <scope>NUCLEOTIDE SEQUENCE [LARGE SCALE GENOMIC DNA]</scope>
    <source>
        <strain evidence="2">cv. Matina 1-6</strain>
    </source>
</reference>